<feature type="domain" description="DUF7924" evidence="2">
    <location>
        <begin position="214"/>
        <end position="360"/>
    </location>
</feature>
<dbReference type="Pfam" id="PF25545">
    <property type="entry name" value="DUF7924"/>
    <property type="match status" value="1"/>
</dbReference>
<evidence type="ECO:0000313" key="3">
    <source>
        <dbReference type="EMBL" id="RKU41366.1"/>
    </source>
</evidence>
<evidence type="ECO:0000259" key="2">
    <source>
        <dbReference type="Pfam" id="PF25545"/>
    </source>
</evidence>
<reference evidence="3 4" key="1">
    <citation type="submission" date="2018-08" db="EMBL/GenBank/DDBJ databases">
        <title>Draft genome of the lignicolous fungus Coniochaeta pulveracea.</title>
        <authorList>
            <person name="Borstlap C.J."/>
            <person name="De Witt R.N."/>
            <person name="Botha A."/>
            <person name="Volschenk H."/>
        </authorList>
    </citation>
    <scope>NUCLEOTIDE SEQUENCE [LARGE SCALE GENOMIC DNA]</scope>
    <source>
        <strain evidence="3 4">CAB683</strain>
    </source>
</reference>
<feature type="compositionally biased region" description="Polar residues" evidence="1">
    <location>
        <begin position="379"/>
        <end position="392"/>
    </location>
</feature>
<feature type="compositionally biased region" description="Basic and acidic residues" evidence="1">
    <location>
        <begin position="13"/>
        <end position="22"/>
    </location>
</feature>
<name>A0A420Y0F9_9PEZI</name>
<dbReference type="STRING" id="177199.A0A420Y0F9"/>
<dbReference type="InterPro" id="IPR057684">
    <property type="entry name" value="DUF7924"/>
</dbReference>
<comment type="caution">
    <text evidence="3">The sequence shown here is derived from an EMBL/GenBank/DDBJ whole genome shotgun (WGS) entry which is preliminary data.</text>
</comment>
<accession>A0A420Y0F9</accession>
<dbReference type="AlphaFoldDB" id="A0A420Y0F9"/>
<evidence type="ECO:0000256" key="1">
    <source>
        <dbReference type="SAM" id="MobiDB-lite"/>
    </source>
</evidence>
<feature type="region of interest" description="Disordered" evidence="1">
    <location>
        <begin position="1"/>
        <end position="63"/>
    </location>
</feature>
<gene>
    <name evidence="3" type="ORF">DL546_002975</name>
</gene>
<dbReference type="Proteomes" id="UP000275385">
    <property type="component" value="Unassembled WGS sequence"/>
</dbReference>
<keyword evidence="4" id="KW-1185">Reference proteome</keyword>
<feature type="region of interest" description="Disordered" evidence="1">
    <location>
        <begin position="372"/>
        <end position="415"/>
    </location>
</feature>
<evidence type="ECO:0000313" key="4">
    <source>
        <dbReference type="Proteomes" id="UP000275385"/>
    </source>
</evidence>
<proteinExistence type="predicted"/>
<dbReference type="OrthoDB" id="5424149at2759"/>
<sequence>MADATTRQWPIHDSSDMPRHEGSTGASTANRDCLPDERQPRQEVPPSTGSLLRQEKMQTPMERQELQEDVLLLTDTNPARQEVELDLTSSNSPAASSSVLFGDDTARDKRISSFDPEFDKIALSNGLRTSWNETRAPDNLASIQAALTSARDEEPPSEASFQEYRADISGASNEAEILCILIRYLWKFYETPYKTKTDVRFILLPRDVGFNNDSAPPQPDIVQGFEETAFEDGLLEPIEGAVPHGRFGSSVALPHLAGELKHCRGDMVQARLQSCYDGAALLWARHNALDFLGRPEHDEGQARVFTFTYNGTYLEVFACLRVRTENGRVEYHQYQLRGLCLVAEYDDFRTGWTVLRNLQDLAKKESSDLRDLLSKDKSVPSSSLTRTDNETVGNKRKRQATSPSPESNLIEAGVN</sequence>
<dbReference type="EMBL" id="QVQW01000076">
    <property type="protein sequence ID" value="RKU41366.1"/>
    <property type="molecule type" value="Genomic_DNA"/>
</dbReference>
<protein>
    <recommendedName>
        <fullName evidence="2">DUF7924 domain-containing protein</fullName>
    </recommendedName>
</protein>
<organism evidence="3 4">
    <name type="scientific">Coniochaeta pulveracea</name>
    <dbReference type="NCBI Taxonomy" id="177199"/>
    <lineage>
        <taxon>Eukaryota</taxon>
        <taxon>Fungi</taxon>
        <taxon>Dikarya</taxon>
        <taxon>Ascomycota</taxon>
        <taxon>Pezizomycotina</taxon>
        <taxon>Sordariomycetes</taxon>
        <taxon>Sordariomycetidae</taxon>
        <taxon>Coniochaetales</taxon>
        <taxon>Coniochaetaceae</taxon>
        <taxon>Coniochaeta</taxon>
    </lineage>
</organism>